<reference evidence="1 2" key="1">
    <citation type="submission" date="2019-01" db="EMBL/GenBank/DDBJ databases">
        <title>Ktedonosporobacter rubrisoli SCAWS-G2.</title>
        <authorList>
            <person name="Huang Y."/>
            <person name="Yan B."/>
        </authorList>
    </citation>
    <scope>NUCLEOTIDE SEQUENCE [LARGE SCALE GENOMIC DNA]</scope>
    <source>
        <strain evidence="1 2">SCAWS-G2</strain>
    </source>
</reference>
<dbReference type="Proteomes" id="UP000290365">
    <property type="component" value="Chromosome"/>
</dbReference>
<organism evidence="1 2">
    <name type="scientific">Ktedonosporobacter rubrisoli</name>
    <dbReference type="NCBI Taxonomy" id="2509675"/>
    <lineage>
        <taxon>Bacteria</taxon>
        <taxon>Bacillati</taxon>
        <taxon>Chloroflexota</taxon>
        <taxon>Ktedonobacteria</taxon>
        <taxon>Ktedonobacterales</taxon>
        <taxon>Ktedonosporobacteraceae</taxon>
        <taxon>Ktedonosporobacter</taxon>
    </lineage>
</organism>
<accession>A0A4P6JJH0</accession>
<protein>
    <submittedName>
        <fullName evidence="1">Uncharacterized protein</fullName>
    </submittedName>
</protein>
<dbReference type="KEGG" id="kbs:EPA93_03300"/>
<evidence type="ECO:0000313" key="1">
    <source>
        <dbReference type="EMBL" id="QBD75072.1"/>
    </source>
</evidence>
<dbReference type="RefSeq" id="WP_129885671.1">
    <property type="nucleotide sequence ID" value="NZ_CP035758.1"/>
</dbReference>
<gene>
    <name evidence="1" type="ORF">EPA93_03300</name>
</gene>
<name>A0A4P6JJH0_KTERU</name>
<sequence>MDKLRFTLEGKAEKIWTIKGLTFTLFHIKVVFNKVRFLNAVRKGPEQYPEYEKAGQAARAQRGCKHSGIRVSFAFYLTSLNF</sequence>
<keyword evidence="2" id="KW-1185">Reference proteome</keyword>
<evidence type="ECO:0000313" key="2">
    <source>
        <dbReference type="Proteomes" id="UP000290365"/>
    </source>
</evidence>
<proteinExistence type="predicted"/>
<dbReference type="EMBL" id="CP035758">
    <property type="protein sequence ID" value="QBD75072.1"/>
    <property type="molecule type" value="Genomic_DNA"/>
</dbReference>
<dbReference type="AlphaFoldDB" id="A0A4P6JJH0"/>